<gene>
    <name evidence="5" type="ORF">CFX0092_A2303</name>
</gene>
<evidence type="ECO:0000313" key="6">
    <source>
        <dbReference type="Proteomes" id="UP000215027"/>
    </source>
</evidence>
<feature type="domain" description="Glycosyl transferase family 1" evidence="3">
    <location>
        <begin position="189"/>
        <end position="359"/>
    </location>
</feature>
<dbReference type="Proteomes" id="UP000215027">
    <property type="component" value="Chromosome I"/>
</dbReference>
<proteinExistence type="predicted"/>
<dbReference type="SUPFAM" id="SSF53756">
    <property type="entry name" value="UDP-Glycosyltransferase/glycogen phosphorylase"/>
    <property type="match status" value="1"/>
</dbReference>
<dbReference type="AlphaFoldDB" id="A0A160T274"/>
<protein>
    <submittedName>
        <fullName evidence="5">Glycosyltransferase</fullName>
        <ecNumber evidence="5">2.4.-.-</ecNumber>
    </submittedName>
</protein>
<evidence type="ECO:0000256" key="2">
    <source>
        <dbReference type="ARBA" id="ARBA00022679"/>
    </source>
</evidence>
<dbReference type="InterPro" id="IPR028098">
    <property type="entry name" value="Glyco_trans_4-like_N"/>
</dbReference>
<feature type="domain" description="Glycosyltransferase subfamily 4-like N-terminal" evidence="4">
    <location>
        <begin position="19"/>
        <end position="177"/>
    </location>
</feature>
<evidence type="ECO:0000259" key="4">
    <source>
        <dbReference type="Pfam" id="PF13439"/>
    </source>
</evidence>
<dbReference type="GO" id="GO:0016757">
    <property type="term" value="F:glycosyltransferase activity"/>
    <property type="evidence" value="ECO:0007669"/>
    <property type="project" value="UniProtKB-KW"/>
</dbReference>
<name>A0A160T274_9CHLR</name>
<dbReference type="OrthoDB" id="9769555at2"/>
<dbReference type="InterPro" id="IPR001296">
    <property type="entry name" value="Glyco_trans_1"/>
</dbReference>
<reference evidence="5" key="1">
    <citation type="submission" date="2016-01" db="EMBL/GenBank/DDBJ databases">
        <authorList>
            <person name="Mcilroy J.S."/>
            <person name="Karst M S."/>
            <person name="Albertsen M."/>
        </authorList>
    </citation>
    <scope>NUCLEOTIDE SEQUENCE</scope>
    <source>
        <strain evidence="5">Cfx-K</strain>
    </source>
</reference>
<dbReference type="CDD" id="cd03801">
    <property type="entry name" value="GT4_PimA-like"/>
    <property type="match status" value="1"/>
</dbReference>
<dbReference type="PANTHER" id="PTHR12526:SF510">
    <property type="entry name" value="D-INOSITOL 3-PHOSPHATE GLYCOSYLTRANSFERASE"/>
    <property type="match status" value="1"/>
</dbReference>
<dbReference type="PANTHER" id="PTHR12526">
    <property type="entry name" value="GLYCOSYLTRANSFERASE"/>
    <property type="match status" value="1"/>
</dbReference>
<dbReference type="Pfam" id="PF00534">
    <property type="entry name" value="Glycos_transf_1"/>
    <property type="match status" value="1"/>
</dbReference>
<organism evidence="5 6">
    <name type="scientific">Candidatus Promineifilum breve</name>
    <dbReference type="NCBI Taxonomy" id="1806508"/>
    <lineage>
        <taxon>Bacteria</taxon>
        <taxon>Bacillati</taxon>
        <taxon>Chloroflexota</taxon>
        <taxon>Ardenticatenia</taxon>
        <taxon>Candidatus Promineifilales</taxon>
        <taxon>Candidatus Promineifilaceae</taxon>
        <taxon>Candidatus Promineifilum</taxon>
    </lineage>
</organism>
<dbReference type="EMBL" id="LN890655">
    <property type="protein sequence ID" value="CUS04181.2"/>
    <property type="molecule type" value="Genomic_DNA"/>
</dbReference>
<evidence type="ECO:0000313" key="5">
    <source>
        <dbReference type="EMBL" id="CUS04181.2"/>
    </source>
</evidence>
<dbReference type="Pfam" id="PF13439">
    <property type="entry name" value="Glyco_transf_4"/>
    <property type="match status" value="1"/>
</dbReference>
<evidence type="ECO:0000256" key="1">
    <source>
        <dbReference type="ARBA" id="ARBA00022676"/>
    </source>
</evidence>
<dbReference type="Gene3D" id="3.40.50.2000">
    <property type="entry name" value="Glycogen Phosphorylase B"/>
    <property type="match status" value="2"/>
</dbReference>
<dbReference type="EC" id="2.4.-.-" evidence="5"/>
<dbReference type="KEGG" id="pbf:CFX0092_A2303"/>
<dbReference type="RefSeq" id="WP_095043566.1">
    <property type="nucleotide sequence ID" value="NZ_LN890655.1"/>
</dbReference>
<keyword evidence="1 5" id="KW-0328">Glycosyltransferase</keyword>
<sequence>MGIDGPRLILLSSEFPPGPGGIGTHAFQLARQLTRLGWDVGVLSPQAYATAEAVAAFNRRQPFAITPLPEREAGAGWWAARARLIRAAIGRERPALLVASGQRALWTAAAIRAVYRLPWVAVGHGSEFLDASRLAGALTRRAIDGAAAVVAVSDYTAGLIRAASRPRRLVVIPNAADGARFRPGLDSSELRRRWNLGDARVLLTVGQVGERKAQDVVIRALPRILATRPDTVYVMVGLPRLQAAYGALAAELGVADRVRFVGLLPDEELPAAYNLADAFVLVSRRAADGDVEGYGIVVQEAALCGVPAVVSQGCGLTEAISEGQTGLSVPPDDPAATAAAVLALLDEPTRQAMGRRAREAARSATWSERVVAYDALLRGLLPAVPEPAR</sequence>
<keyword evidence="2 5" id="KW-0808">Transferase</keyword>
<accession>A0A160T274</accession>
<keyword evidence="6" id="KW-1185">Reference proteome</keyword>
<evidence type="ECO:0000259" key="3">
    <source>
        <dbReference type="Pfam" id="PF00534"/>
    </source>
</evidence>